<proteinExistence type="inferred from homology"/>
<feature type="binding site" evidence="8">
    <location>
        <position position="12"/>
    </location>
    <ligand>
        <name>Mg(2+)</name>
        <dbReference type="ChEBI" id="CHEBI:18420"/>
    </ligand>
</feature>
<feature type="active site" description="Nucleophile" evidence="6">
    <location>
        <position position="10"/>
    </location>
</feature>
<evidence type="ECO:0000256" key="2">
    <source>
        <dbReference type="ARBA" id="ARBA00008541"/>
    </source>
</evidence>
<dbReference type="InterPro" id="IPR023214">
    <property type="entry name" value="HAD_sf"/>
</dbReference>
<dbReference type="Gene3D" id="3.40.50.1000">
    <property type="entry name" value="HAD superfamily/HAD-like"/>
    <property type="match status" value="1"/>
</dbReference>
<evidence type="ECO:0000256" key="5">
    <source>
        <dbReference type="ARBA" id="ARBA00022842"/>
    </source>
</evidence>
<reference evidence="10" key="1">
    <citation type="submission" date="2025-08" db="UniProtKB">
        <authorList>
            <consortium name="RefSeq"/>
        </authorList>
    </citation>
    <scope>IDENTIFICATION</scope>
    <source>
        <tissue evidence="10">Whole organism</tissue>
    </source>
</reference>
<keyword evidence="9" id="KW-1185">Reference proteome</keyword>
<feature type="binding site" evidence="8">
    <location>
        <position position="178"/>
    </location>
    <ligand>
        <name>Mg(2+)</name>
        <dbReference type="ChEBI" id="CHEBI:18420"/>
    </ligand>
</feature>
<gene>
    <name evidence="10" type="primary">LOC113205522</name>
</gene>
<dbReference type="PIRSF" id="PIRSF031051">
    <property type="entry name" value="PyrdxlP_Pase_PHOSPHO2"/>
    <property type="match status" value="1"/>
</dbReference>
<dbReference type="GO" id="GO:0016791">
    <property type="term" value="F:phosphatase activity"/>
    <property type="evidence" value="ECO:0007669"/>
    <property type="project" value="InterPro"/>
</dbReference>
<dbReference type="GO" id="GO:0046872">
    <property type="term" value="F:metal ion binding"/>
    <property type="evidence" value="ECO:0007669"/>
    <property type="project" value="UniProtKB-KW"/>
</dbReference>
<dbReference type="InterPro" id="IPR006384">
    <property type="entry name" value="HAD_hydro_PyrdxlP_Pase-like"/>
</dbReference>
<dbReference type="Proteomes" id="UP000504606">
    <property type="component" value="Unplaced"/>
</dbReference>
<sequence>MSKKLLVAFDFDHTIINGNSDTIVREMLHAKPPELKPSDSWTEYMQTIFNLLHKQGIKESTYLDVITKIPATSGMIDFLSFLNQPEIEVIIISDSNSIFIKMWLEATFEEESIVSHVYTNEAYFDSSDMLNIAMHHDPPQDWCEMCPKNLCKGFVLAKHLKQRLDEGIEFNNVAYVGDGRNDFCPCTKLQVKDYIFPRKGYYLAKVLDNSIAKPNFTNEVKAVVNVWETAFDIQQHLSEVL</sequence>
<keyword evidence="5 8" id="KW-0460">Magnesium</keyword>
<name>A0A9C6XS68_FRAOC</name>
<evidence type="ECO:0000313" key="9">
    <source>
        <dbReference type="Proteomes" id="UP000504606"/>
    </source>
</evidence>
<feature type="binding site" evidence="7">
    <location>
        <position position="21"/>
    </location>
    <ligand>
        <name>substrate</name>
    </ligand>
</feature>
<dbReference type="InterPro" id="IPR036412">
    <property type="entry name" value="HAD-like_sf"/>
</dbReference>
<dbReference type="PANTHER" id="PTHR20889">
    <property type="entry name" value="PHOSPHATASE, ORPHAN 1, 2"/>
    <property type="match status" value="1"/>
</dbReference>
<protein>
    <submittedName>
        <fullName evidence="10">Pyridoxal phosphate phosphatase PHOSPHO2</fullName>
    </submittedName>
</protein>
<organism evidence="9 10">
    <name type="scientific">Frankliniella occidentalis</name>
    <name type="common">Western flower thrips</name>
    <name type="synonym">Euthrips occidentalis</name>
    <dbReference type="NCBI Taxonomy" id="133901"/>
    <lineage>
        <taxon>Eukaryota</taxon>
        <taxon>Metazoa</taxon>
        <taxon>Ecdysozoa</taxon>
        <taxon>Arthropoda</taxon>
        <taxon>Hexapoda</taxon>
        <taxon>Insecta</taxon>
        <taxon>Pterygota</taxon>
        <taxon>Neoptera</taxon>
        <taxon>Paraneoptera</taxon>
        <taxon>Thysanoptera</taxon>
        <taxon>Terebrantia</taxon>
        <taxon>Thripoidea</taxon>
        <taxon>Thripidae</taxon>
        <taxon>Frankliniella</taxon>
    </lineage>
</organism>
<dbReference type="NCBIfam" id="TIGR01488">
    <property type="entry name" value="HAD-SF-IB"/>
    <property type="match status" value="1"/>
</dbReference>
<accession>A0A9C6XS68</accession>
<evidence type="ECO:0000256" key="3">
    <source>
        <dbReference type="ARBA" id="ARBA00022723"/>
    </source>
</evidence>
<dbReference type="AlphaFoldDB" id="A0A9C6XS68"/>
<dbReference type="NCBIfam" id="TIGR01489">
    <property type="entry name" value="DKMTPPase-SF"/>
    <property type="match status" value="1"/>
</dbReference>
<comment type="similarity">
    <text evidence="2">Belongs to the HAD-like hydrolase superfamily. PHOSPHO family.</text>
</comment>
<evidence type="ECO:0000256" key="7">
    <source>
        <dbReference type="PIRSR" id="PIRSR031051-2"/>
    </source>
</evidence>
<feature type="binding site" evidence="7">
    <location>
        <position position="94"/>
    </location>
    <ligand>
        <name>substrate</name>
    </ligand>
</feature>
<evidence type="ECO:0000256" key="4">
    <source>
        <dbReference type="ARBA" id="ARBA00022801"/>
    </source>
</evidence>
<dbReference type="RefSeq" id="XP_052129118.1">
    <property type="nucleotide sequence ID" value="XM_052273158.1"/>
</dbReference>
<dbReference type="Pfam" id="PF06888">
    <property type="entry name" value="Put_Phosphatase"/>
    <property type="match status" value="1"/>
</dbReference>
<dbReference type="SUPFAM" id="SSF56784">
    <property type="entry name" value="HAD-like"/>
    <property type="match status" value="1"/>
</dbReference>
<comment type="cofactor">
    <cofactor evidence="1 8">
        <name>Mg(2+)</name>
        <dbReference type="ChEBI" id="CHEBI:18420"/>
    </cofactor>
</comment>
<feature type="active site" description="Proton donor" evidence="6">
    <location>
        <position position="12"/>
    </location>
</feature>
<evidence type="ECO:0000256" key="1">
    <source>
        <dbReference type="ARBA" id="ARBA00001946"/>
    </source>
</evidence>
<evidence type="ECO:0000256" key="6">
    <source>
        <dbReference type="PIRSR" id="PIRSR031051-1"/>
    </source>
</evidence>
<dbReference type="InterPro" id="IPR016965">
    <property type="entry name" value="Pase_PHOSPHO-typ"/>
</dbReference>
<feature type="binding site" evidence="8">
    <location>
        <position position="10"/>
    </location>
    <ligand>
        <name>Mg(2+)</name>
        <dbReference type="ChEBI" id="CHEBI:18420"/>
    </ligand>
</feature>
<evidence type="ECO:0000313" key="10">
    <source>
        <dbReference type="RefSeq" id="XP_052129118.1"/>
    </source>
</evidence>
<dbReference type="KEGG" id="foc:113205522"/>
<dbReference type="OrthoDB" id="10267182at2759"/>
<keyword evidence="4" id="KW-0378">Hydrolase</keyword>
<keyword evidence="3 8" id="KW-0479">Metal-binding</keyword>
<dbReference type="PANTHER" id="PTHR20889:SF12">
    <property type="entry name" value="LP01149P"/>
    <property type="match status" value="1"/>
</dbReference>
<dbReference type="GeneID" id="113205522"/>
<evidence type="ECO:0000256" key="8">
    <source>
        <dbReference type="PIRSR" id="PIRSR031051-3"/>
    </source>
</evidence>